<name>A0A8H6TLW6_MYCCL</name>
<dbReference type="Proteomes" id="UP000613580">
    <property type="component" value="Unassembled WGS sequence"/>
</dbReference>
<sequence>MGTPLRFSSLISLAPKCGSIVQLLRRRFSGSHLSRSLLSHCDISIPLELEPLRALAQTFNSTPKLAAECRSIRFTPPADENVLHYDEQYDEEENFHRLHAADRALSDQMASIFASCADHGALRSIRWNGAAAYERTLRKPVWDAIARHSGSLQELEVAAATAAQGDQVEGEAEEWLSITRPSYPNLRVLLLSFRNAHGWPCEELQNMLTNNCPALEELSLETPWCCGPSGLGLSFTLPRLKSFELRGEKLQFVEESKDFLIRHPHLERLTLHTEQPLRPANSDALRALSIAQGVVSNLDEKYDQKLDSFDLKRFGKNIVHLRLMEMPHMSQIMTRGAIHSVAQTVRCLELDGEDFRSFEPLLEHLGGALAETTQLAELSIANNNYWPEDPPWTIDHLRQLLAVLSRIPDLPLRALRIFSHSKIGVPLPQDFLDDVGPIPEQLEYIGWEVFKPGLNDVQSTLYHVEGRTARLVEADYISSASRRMDWTGESILNHLA</sequence>
<gene>
    <name evidence="1" type="ORF">HMN09_00242300</name>
</gene>
<dbReference type="OrthoDB" id="3029339at2759"/>
<dbReference type="Gene3D" id="3.80.10.10">
    <property type="entry name" value="Ribonuclease Inhibitor"/>
    <property type="match status" value="1"/>
</dbReference>
<evidence type="ECO:0000313" key="1">
    <source>
        <dbReference type="EMBL" id="KAF7319061.1"/>
    </source>
</evidence>
<dbReference type="InterPro" id="IPR032675">
    <property type="entry name" value="LRR_dom_sf"/>
</dbReference>
<evidence type="ECO:0008006" key="3">
    <source>
        <dbReference type="Google" id="ProtNLM"/>
    </source>
</evidence>
<evidence type="ECO:0000313" key="2">
    <source>
        <dbReference type="Proteomes" id="UP000613580"/>
    </source>
</evidence>
<dbReference type="AlphaFoldDB" id="A0A8H6TLW6"/>
<dbReference type="EMBL" id="JACAZE010000003">
    <property type="protein sequence ID" value="KAF7319061.1"/>
    <property type="molecule type" value="Genomic_DNA"/>
</dbReference>
<protein>
    <recommendedName>
        <fullName evidence="3">F-box domain-containing protein</fullName>
    </recommendedName>
</protein>
<accession>A0A8H6TLW6</accession>
<reference evidence="1" key="1">
    <citation type="submission" date="2020-05" db="EMBL/GenBank/DDBJ databases">
        <title>Mycena genomes resolve the evolution of fungal bioluminescence.</title>
        <authorList>
            <person name="Tsai I.J."/>
        </authorList>
    </citation>
    <scope>NUCLEOTIDE SEQUENCE</scope>
    <source>
        <strain evidence="1">110903Hualien_Pintung</strain>
    </source>
</reference>
<comment type="caution">
    <text evidence="1">The sequence shown here is derived from an EMBL/GenBank/DDBJ whole genome shotgun (WGS) entry which is preliminary data.</text>
</comment>
<proteinExistence type="predicted"/>
<dbReference type="SUPFAM" id="SSF52047">
    <property type="entry name" value="RNI-like"/>
    <property type="match status" value="1"/>
</dbReference>
<organism evidence="1 2">
    <name type="scientific">Mycena chlorophos</name>
    <name type="common">Agaric fungus</name>
    <name type="synonym">Agaricus chlorophos</name>
    <dbReference type="NCBI Taxonomy" id="658473"/>
    <lineage>
        <taxon>Eukaryota</taxon>
        <taxon>Fungi</taxon>
        <taxon>Dikarya</taxon>
        <taxon>Basidiomycota</taxon>
        <taxon>Agaricomycotina</taxon>
        <taxon>Agaricomycetes</taxon>
        <taxon>Agaricomycetidae</taxon>
        <taxon>Agaricales</taxon>
        <taxon>Marasmiineae</taxon>
        <taxon>Mycenaceae</taxon>
        <taxon>Mycena</taxon>
    </lineage>
</organism>
<keyword evidence="2" id="KW-1185">Reference proteome</keyword>